<dbReference type="SMART" id="SM00086">
    <property type="entry name" value="PAC"/>
    <property type="match status" value="1"/>
</dbReference>
<evidence type="ECO:0000256" key="3">
    <source>
        <dbReference type="ARBA" id="ARBA00022553"/>
    </source>
</evidence>
<dbReference type="SUPFAM" id="SSF55785">
    <property type="entry name" value="PYP-like sensor domain (PAS domain)"/>
    <property type="match status" value="1"/>
</dbReference>
<feature type="domain" description="PAC" evidence="10">
    <location>
        <begin position="117"/>
        <end position="169"/>
    </location>
</feature>
<dbReference type="InterPro" id="IPR052162">
    <property type="entry name" value="Sensor_kinase/Photoreceptor"/>
</dbReference>
<dbReference type="NCBIfam" id="TIGR00229">
    <property type="entry name" value="sensory_box"/>
    <property type="match status" value="1"/>
</dbReference>
<keyword evidence="7" id="KW-0175">Coiled coil</keyword>
<dbReference type="InterPro" id="IPR000700">
    <property type="entry name" value="PAS-assoc_C"/>
</dbReference>
<evidence type="ECO:0000259" key="10">
    <source>
        <dbReference type="PROSITE" id="PS50113"/>
    </source>
</evidence>
<evidence type="ECO:0000256" key="2">
    <source>
        <dbReference type="ARBA" id="ARBA00012438"/>
    </source>
</evidence>
<dbReference type="PROSITE" id="PS50109">
    <property type="entry name" value="HIS_KIN"/>
    <property type="match status" value="1"/>
</dbReference>
<evidence type="ECO:0000259" key="8">
    <source>
        <dbReference type="PROSITE" id="PS50109"/>
    </source>
</evidence>
<dbReference type="OrthoDB" id="163699at2"/>
<keyword evidence="4" id="KW-0808">Transferase</keyword>
<dbReference type="InParanoid" id="A0A540VIN4"/>
<dbReference type="InterPro" id="IPR005467">
    <property type="entry name" value="His_kinase_dom"/>
</dbReference>
<dbReference type="InterPro" id="IPR036097">
    <property type="entry name" value="HisK_dim/P_sf"/>
</dbReference>
<dbReference type="Pfam" id="PF02518">
    <property type="entry name" value="HATPase_c"/>
    <property type="match status" value="1"/>
</dbReference>
<dbReference type="PANTHER" id="PTHR43304">
    <property type="entry name" value="PHYTOCHROME-LIKE PROTEIN CPH1"/>
    <property type="match status" value="1"/>
</dbReference>
<dbReference type="SUPFAM" id="SSF47384">
    <property type="entry name" value="Homodimeric domain of signal transducing histidine kinase"/>
    <property type="match status" value="1"/>
</dbReference>
<feature type="coiled-coil region" evidence="7">
    <location>
        <begin position="8"/>
        <end position="45"/>
    </location>
</feature>
<feature type="domain" description="Histidine kinase" evidence="8">
    <location>
        <begin position="180"/>
        <end position="393"/>
    </location>
</feature>
<dbReference type="AlphaFoldDB" id="A0A540VIN4"/>
<name>A0A540VIN4_9CHLR</name>
<dbReference type="Pfam" id="PF08448">
    <property type="entry name" value="PAS_4"/>
    <property type="match status" value="1"/>
</dbReference>
<dbReference type="EC" id="2.7.13.3" evidence="2"/>
<keyword evidence="5" id="KW-0418">Kinase</keyword>
<dbReference type="InterPro" id="IPR013656">
    <property type="entry name" value="PAS_4"/>
</dbReference>
<evidence type="ECO:0000313" key="12">
    <source>
        <dbReference type="Proteomes" id="UP000317371"/>
    </source>
</evidence>
<dbReference type="InterPro" id="IPR003594">
    <property type="entry name" value="HATPase_dom"/>
</dbReference>
<dbReference type="PANTHER" id="PTHR43304:SF1">
    <property type="entry name" value="PAC DOMAIN-CONTAINING PROTEIN"/>
    <property type="match status" value="1"/>
</dbReference>
<dbReference type="PROSITE" id="PS50113">
    <property type="entry name" value="PAC"/>
    <property type="match status" value="1"/>
</dbReference>
<dbReference type="InterPro" id="IPR004358">
    <property type="entry name" value="Sig_transdc_His_kin-like_C"/>
</dbReference>
<evidence type="ECO:0000256" key="6">
    <source>
        <dbReference type="ARBA" id="ARBA00023012"/>
    </source>
</evidence>
<proteinExistence type="predicted"/>
<evidence type="ECO:0000256" key="4">
    <source>
        <dbReference type="ARBA" id="ARBA00022679"/>
    </source>
</evidence>
<dbReference type="FunFam" id="3.30.565.10:FF:000006">
    <property type="entry name" value="Sensor histidine kinase WalK"/>
    <property type="match status" value="1"/>
</dbReference>
<evidence type="ECO:0000259" key="9">
    <source>
        <dbReference type="PROSITE" id="PS50112"/>
    </source>
</evidence>
<dbReference type="SUPFAM" id="SSF55874">
    <property type="entry name" value="ATPase domain of HSP90 chaperone/DNA topoisomerase II/histidine kinase"/>
    <property type="match status" value="1"/>
</dbReference>
<evidence type="ECO:0000313" key="11">
    <source>
        <dbReference type="EMBL" id="TQE96571.1"/>
    </source>
</evidence>
<dbReference type="InterPro" id="IPR035965">
    <property type="entry name" value="PAS-like_dom_sf"/>
</dbReference>
<dbReference type="Proteomes" id="UP000317371">
    <property type="component" value="Unassembled WGS sequence"/>
</dbReference>
<reference evidence="11 12" key="1">
    <citation type="submission" date="2019-06" db="EMBL/GenBank/DDBJ databases">
        <title>Genome sequence of Litorilinea aerophila BAA-2444.</title>
        <authorList>
            <person name="Maclea K.S."/>
            <person name="Maurais E.G."/>
            <person name="Iannazzi L.C."/>
        </authorList>
    </citation>
    <scope>NUCLEOTIDE SEQUENCE [LARGE SCALE GENOMIC DNA]</scope>
    <source>
        <strain evidence="11 12">ATCC BAA-2444</strain>
    </source>
</reference>
<dbReference type="GO" id="GO:0000155">
    <property type="term" value="F:phosphorelay sensor kinase activity"/>
    <property type="evidence" value="ECO:0007669"/>
    <property type="project" value="InterPro"/>
</dbReference>
<evidence type="ECO:0000256" key="5">
    <source>
        <dbReference type="ARBA" id="ARBA00022777"/>
    </source>
</evidence>
<sequence>MAHHSADEAALRAEVATLRQRVAELEAVQQQLELAQEALARERHQLRTLIDHLPDYIFIKDRESRFVVNNRAHLQVLGGRSQEEVAGKTDFDIFPRELAERYYADEQAIIQSGQPLINREEQTITPSGEQQWLLTTKVPLRNERGEIIGLVGISRDITERKKAEEALARSNAELEQFAYMVSYEMQKPLRAIVDELRHLEARLDPQHDLLIEEVLARVTEAAQTAHQLSNDLMIYTREGTWGMLFQPVEGEELLRHVLDQLQEPIAESGAVITHAPLPTITGDISQLLVLFENLIANAIQYRGEDAPRIHIGVQRQGDEWLFSVTDNGIGVAAEHLDRIFAIFQRLHDRETYPGTGVGLAICRKVVERHGGRIWATSTPGRGSTFYFTLPVQPPG</sequence>
<dbReference type="InterPro" id="IPR000014">
    <property type="entry name" value="PAS"/>
</dbReference>
<keyword evidence="6" id="KW-0902">Two-component regulatory system</keyword>
<dbReference type="PROSITE" id="PS50112">
    <property type="entry name" value="PAS"/>
    <property type="match status" value="1"/>
</dbReference>
<protein>
    <recommendedName>
        <fullName evidence="2">histidine kinase</fullName>
        <ecNumber evidence="2">2.7.13.3</ecNumber>
    </recommendedName>
</protein>
<evidence type="ECO:0000256" key="7">
    <source>
        <dbReference type="SAM" id="Coils"/>
    </source>
</evidence>
<evidence type="ECO:0000256" key="1">
    <source>
        <dbReference type="ARBA" id="ARBA00000085"/>
    </source>
</evidence>
<dbReference type="Gene3D" id="3.30.450.20">
    <property type="entry name" value="PAS domain"/>
    <property type="match status" value="1"/>
</dbReference>
<dbReference type="InterPro" id="IPR036890">
    <property type="entry name" value="HATPase_C_sf"/>
</dbReference>
<dbReference type="SMART" id="SM00387">
    <property type="entry name" value="HATPase_c"/>
    <property type="match status" value="1"/>
</dbReference>
<dbReference type="Gene3D" id="1.10.287.130">
    <property type="match status" value="1"/>
</dbReference>
<dbReference type="RefSeq" id="WP_141609313.1">
    <property type="nucleotide sequence ID" value="NZ_VIGC02000007.1"/>
</dbReference>
<keyword evidence="12" id="KW-1185">Reference proteome</keyword>
<dbReference type="Gene3D" id="3.30.565.10">
    <property type="entry name" value="Histidine kinase-like ATPase, C-terminal domain"/>
    <property type="match status" value="1"/>
</dbReference>
<feature type="domain" description="PAS" evidence="9">
    <location>
        <begin position="42"/>
        <end position="113"/>
    </location>
</feature>
<gene>
    <name evidence="11" type="ORF">FKZ61_06665</name>
</gene>
<dbReference type="InterPro" id="IPR001610">
    <property type="entry name" value="PAC"/>
</dbReference>
<comment type="caution">
    <text evidence="11">The sequence shown here is derived from an EMBL/GenBank/DDBJ whole genome shotgun (WGS) entry which is preliminary data.</text>
</comment>
<organism evidence="11 12">
    <name type="scientific">Litorilinea aerophila</name>
    <dbReference type="NCBI Taxonomy" id="1204385"/>
    <lineage>
        <taxon>Bacteria</taxon>
        <taxon>Bacillati</taxon>
        <taxon>Chloroflexota</taxon>
        <taxon>Caldilineae</taxon>
        <taxon>Caldilineales</taxon>
        <taxon>Caldilineaceae</taxon>
        <taxon>Litorilinea</taxon>
    </lineage>
</organism>
<accession>A0A540VIN4</accession>
<keyword evidence="3" id="KW-0597">Phosphoprotein</keyword>
<dbReference type="SMART" id="SM00091">
    <property type="entry name" value="PAS"/>
    <property type="match status" value="1"/>
</dbReference>
<dbReference type="EMBL" id="VIGC01000007">
    <property type="protein sequence ID" value="TQE96571.1"/>
    <property type="molecule type" value="Genomic_DNA"/>
</dbReference>
<dbReference type="PRINTS" id="PR00344">
    <property type="entry name" value="BCTRLSENSOR"/>
</dbReference>
<comment type="catalytic activity">
    <reaction evidence="1">
        <text>ATP + protein L-histidine = ADP + protein N-phospho-L-histidine.</text>
        <dbReference type="EC" id="2.7.13.3"/>
    </reaction>
</comment>
<dbReference type="CDD" id="cd00130">
    <property type="entry name" value="PAS"/>
    <property type="match status" value="1"/>
</dbReference>